<dbReference type="Gene3D" id="1.10.510.10">
    <property type="entry name" value="Transferase(Phosphotransferase) domain 1"/>
    <property type="match status" value="1"/>
</dbReference>
<dbReference type="Pfam" id="PF18397">
    <property type="entry name" value="IKBKB_SDD"/>
    <property type="match status" value="2"/>
</dbReference>
<evidence type="ECO:0000256" key="4">
    <source>
        <dbReference type="ARBA" id="ARBA00022490"/>
    </source>
</evidence>
<reference evidence="15 16" key="1">
    <citation type="journal article" date="2019" name="Mol. Ecol. Resour.">
        <title>Improving Illumina assemblies with Hi-C and long reads: an example with the North African dromedary.</title>
        <authorList>
            <person name="Elbers J.P."/>
            <person name="Rogers M.F."/>
            <person name="Perelman P.L."/>
            <person name="Proskuryakova A.A."/>
            <person name="Serdyukova N.A."/>
            <person name="Johnson W.E."/>
            <person name="Horin P."/>
            <person name="Corander J."/>
            <person name="Murphy D."/>
            <person name="Burger P.A."/>
        </authorList>
    </citation>
    <scope>NUCLEOTIDE SEQUENCE [LARGE SCALE GENOMIC DNA]</scope>
    <source>
        <strain evidence="15">Drom800</strain>
        <tissue evidence="15">Blood</tissue>
    </source>
</reference>
<comment type="catalytic activity">
    <reaction evidence="12">
        <text>L-seryl-[I-kappa-B protein] + ATP = O-phospho-L-seryl-[I-kappa-B protein] + ADP + H(+)</text>
        <dbReference type="Rhea" id="RHEA:19073"/>
        <dbReference type="Rhea" id="RHEA-COMP:13698"/>
        <dbReference type="Rhea" id="RHEA-COMP:13699"/>
        <dbReference type="ChEBI" id="CHEBI:15378"/>
        <dbReference type="ChEBI" id="CHEBI:29999"/>
        <dbReference type="ChEBI" id="CHEBI:30616"/>
        <dbReference type="ChEBI" id="CHEBI:83421"/>
        <dbReference type="ChEBI" id="CHEBI:456216"/>
        <dbReference type="EC" id="2.7.11.10"/>
    </reaction>
</comment>
<evidence type="ECO:0000256" key="6">
    <source>
        <dbReference type="ARBA" id="ARBA00022553"/>
    </source>
</evidence>
<dbReference type="InterPro" id="IPR029071">
    <property type="entry name" value="Ubiquitin-like_domsf"/>
</dbReference>
<dbReference type="Pfam" id="PF00069">
    <property type="entry name" value="Pkinase"/>
    <property type="match status" value="1"/>
</dbReference>
<dbReference type="AlphaFoldDB" id="A0A5N4CFW3"/>
<dbReference type="Gene3D" id="1.20.1270.250">
    <property type="match status" value="1"/>
</dbReference>
<dbReference type="GO" id="GO:0005524">
    <property type="term" value="F:ATP binding"/>
    <property type="evidence" value="ECO:0007669"/>
    <property type="project" value="UniProtKB-KW"/>
</dbReference>
<comment type="subcellular location">
    <subcellularLocation>
        <location evidence="2">Cytoplasm</location>
    </subcellularLocation>
    <subcellularLocation>
        <location evidence="1">Nucleus</location>
    </subcellularLocation>
</comment>
<dbReference type="SMART" id="SM00220">
    <property type="entry name" value="S_TKc"/>
    <property type="match status" value="1"/>
</dbReference>
<evidence type="ECO:0000256" key="12">
    <source>
        <dbReference type="ARBA" id="ARBA00048789"/>
    </source>
</evidence>
<evidence type="ECO:0000313" key="15">
    <source>
        <dbReference type="EMBL" id="KAB1257767.1"/>
    </source>
</evidence>
<keyword evidence="4" id="KW-0963">Cytoplasm</keyword>
<evidence type="ECO:0000256" key="13">
    <source>
        <dbReference type="SAM" id="MobiDB-lite"/>
    </source>
</evidence>
<dbReference type="CDD" id="cd17046">
    <property type="entry name" value="Ubl_IKKA_like"/>
    <property type="match status" value="1"/>
</dbReference>
<keyword evidence="6" id="KW-0597">Phosphoprotein</keyword>
<evidence type="ECO:0000256" key="11">
    <source>
        <dbReference type="ARBA" id="ARBA00023242"/>
    </source>
</evidence>
<dbReference type="GO" id="GO:0045944">
    <property type="term" value="P:positive regulation of transcription by RNA polymerase II"/>
    <property type="evidence" value="ECO:0007669"/>
    <property type="project" value="TreeGrafter"/>
</dbReference>
<dbReference type="SMART" id="SM01239">
    <property type="entry name" value="IKKbetaNEMObind"/>
    <property type="match status" value="1"/>
</dbReference>
<dbReference type="InterPro" id="IPR008271">
    <property type="entry name" value="Ser/Thr_kinase_AS"/>
</dbReference>
<keyword evidence="7" id="KW-0808">Transferase</keyword>
<evidence type="ECO:0000256" key="2">
    <source>
        <dbReference type="ARBA" id="ARBA00004496"/>
    </source>
</evidence>
<dbReference type="InterPro" id="IPR041185">
    <property type="entry name" value="IKBKB_SDD"/>
</dbReference>
<evidence type="ECO:0000259" key="14">
    <source>
        <dbReference type="PROSITE" id="PS50011"/>
    </source>
</evidence>
<evidence type="ECO:0000256" key="5">
    <source>
        <dbReference type="ARBA" id="ARBA00022527"/>
    </source>
</evidence>
<dbReference type="GO" id="GO:0033209">
    <property type="term" value="P:tumor necrosis factor-mediated signaling pathway"/>
    <property type="evidence" value="ECO:0007669"/>
    <property type="project" value="TreeGrafter"/>
</dbReference>
<keyword evidence="11" id="KW-0539">Nucleus</keyword>
<dbReference type="GO" id="GO:0005634">
    <property type="term" value="C:nucleus"/>
    <property type="evidence" value="ECO:0007669"/>
    <property type="project" value="UniProtKB-SubCell"/>
</dbReference>
<dbReference type="InterPro" id="IPR046375">
    <property type="entry name" value="IKBKB_SDD_sf"/>
</dbReference>
<evidence type="ECO:0000256" key="3">
    <source>
        <dbReference type="ARBA" id="ARBA00012442"/>
    </source>
</evidence>
<evidence type="ECO:0000256" key="7">
    <source>
        <dbReference type="ARBA" id="ARBA00022679"/>
    </source>
</evidence>
<dbReference type="InterPro" id="IPR011009">
    <property type="entry name" value="Kinase-like_dom_sf"/>
</dbReference>
<dbReference type="STRING" id="9838.ENSCDRP00005028632"/>
<dbReference type="InterPro" id="IPR022007">
    <property type="entry name" value="IKKbetaNEMObind"/>
</dbReference>
<dbReference type="PROSITE" id="PS00108">
    <property type="entry name" value="PROTEIN_KINASE_ST"/>
    <property type="match status" value="1"/>
</dbReference>
<comment type="caution">
    <text evidence="15">The sequence shown here is derived from an EMBL/GenBank/DDBJ whole genome shotgun (WGS) entry which is preliminary data.</text>
</comment>
<dbReference type="Gene3D" id="3.10.20.90">
    <property type="entry name" value="Phosphatidylinositol 3-kinase Catalytic Subunit, Chain A, domain 1"/>
    <property type="match status" value="1"/>
</dbReference>
<name>A0A5N4CFW3_CAMDR</name>
<dbReference type="PROSITE" id="PS50011">
    <property type="entry name" value="PROTEIN_KINASE_DOM"/>
    <property type="match status" value="1"/>
</dbReference>
<feature type="region of interest" description="Disordered" evidence="13">
    <location>
        <begin position="725"/>
        <end position="756"/>
    </location>
</feature>
<dbReference type="Proteomes" id="UP000299084">
    <property type="component" value="Unassembled WGS sequence"/>
</dbReference>
<evidence type="ECO:0000256" key="8">
    <source>
        <dbReference type="ARBA" id="ARBA00022741"/>
    </source>
</evidence>
<organism evidence="15 16">
    <name type="scientific">Camelus dromedarius</name>
    <name type="common">Dromedary</name>
    <name type="synonym">Arabian camel</name>
    <dbReference type="NCBI Taxonomy" id="9838"/>
    <lineage>
        <taxon>Eukaryota</taxon>
        <taxon>Metazoa</taxon>
        <taxon>Chordata</taxon>
        <taxon>Craniata</taxon>
        <taxon>Vertebrata</taxon>
        <taxon>Euteleostomi</taxon>
        <taxon>Mammalia</taxon>
        <taxon>Eutheria</taxon>
        <taxon>Laurasiatheria</taxon>
        <taxon>Artiodactyla</taxon>
        <taxon>Tylopoda</taxon>
        <taxon>Camelidae</taxon>
        <taxon>Camelus</taxon>
    </lineage>
</organism>
<dbReference type="GO" id="GO:0008384">
    <property type="term" value="F:IkappaB kinase activity"/>
    <property type="evidence" value="ECO:0007669"/>
    <property type="project" value="UniProtKB-EC"/>
</dbReference>
<accession>A0A5N4CFW3</accession>
<gene>
    <name evidence="15" type="ORF">Cadr_000026397</name>
</gene>
<proteinExistence type="predicted"/>
<dbReference type="Pfam" id="PF12179">
    <property type="entry name" value="IKKbetaNEMObind"/>
    <property type="match status" value="1"/>
</dbReference>
<keyword evidence="8" id="KW-0547">Nucleotide-binding</keyword>
<evidence type="ECO:0000256" key="9">
    <source>
        <dbReference type="ARBA" id="ARBA00022777"/>
    </source>
</evidence>
<dbReference type="GO" id="GO:0008385">
    <property type="term" value="C:IkappaB kinase complex"/>
    <property type="evidence" value="ECO:0007669"/>
    <property type="project" value="TreeGrafter"/>
</dbReference>
<protein>
    <recommendedName>
        <fullName evidence="3">IkappaB kinase</fullName>
        <ecNumber evidence="3">2.7.11.10</ecNumber>
    </recommendedName>
</protein>
<dbReference type="FunFam" id="1.10.510.10:FF:000147">
    <property type="entry name" value="Inhibitor of nuclear factor kappa-B kinase subunit beta"/>
    <property type="match status" value="1"/>
</dbReference>
<keyword evidence="9 15" id="KW-0418">Kinase</keyword>
<evidence type="ECO:0000256" key="10">
    <source>
        <dbReference type="ARBA" id="ARBA00022840"/>
    </source>
</evidence>
<dbReference type="Gene3D" id="6.10.250.2110">
    <property type="match status" value="1"/>
</dbReference>
<evidence type="ECO:0000313" key="16">
    <source>
        <dbReference type="Proteomes" id="UP000299084"/>
    </source>
</evidence>
<keyword evidence="5" id="KW-0723">Serine/threonine-protein kinase</keyword>
<dbReference type="InterPro" id="IPR051180">
    <property type="entry name" value="IKK"/>
</dbReference>
<keyword evidence="10" id="KW-0067">ATP-binding</keyword>
<dbReference type="FunFam" id="3.10.20.90:FF:000087">
    <property type="entry name" value="Inhibitor of nuclear factor kappa B kinase subunit beta"/>
    <property type="match status" value="1"/>
</dbReference>
<dbReference type="EMBL" id="JWIN03000026">
    <property type="protein sequence ID" value="KAB1257767.1"/>
    <property type="molecule type" value="Genomic_DNA"/>
</dbReference>
<evidence type="ECO:0000256" key="1">
    <source>
        <dbReference type="ARBA" id="ARBA00004123"/>
    </source>
</evidence>
<dbReference type="CDD" id="cd14038">
    <property type="entry name" value="STKc_IKK_beta"/>
    <property type="match status" value="1"/>
</dbReference>
<dbReference type="PANTHER" id="PTHR22969">
    <property type="entry name" value="IKB KINASE"/>
    <property type="match status" value="1"/>
</dbReference>
<dbReference type="EC" id="2.7.11.10" evidence="3"/>
<dbReference type="InterPro" id="IPR000719">
    <property type="entry name" value="Prot_kinase_dom"/>
</dbReference>
<feature type="domain" description="Protein kinase" evidence="14">
    <location>
        <begin position="1"/>
        <end position="331"/>
    </location>
</feature>
<sequence length="831" mass="94058">MPPGVFLNACSGLDSAPGSAPGQPLKVGVQIPLYRCRGLPRVPELVNGCMGETGEQIAIKQCRQELSPRNRERWCLEIQIMRRLNHPNVVAARDVPEGMQSLAPNDLPLLAMEYCQGGDLRKYLNQFENCCGLREGAILTLLSDIGTEDSGKFTPLSTQLASALRYLHENRIIHRDLKPENIVLQQGEQRLIHKIIDLGYAKELDQGSLCTSFVGTLQYLAPELLEQQKYTVTVDYWSFGTLAFECITGFRPFLPNWQPVQWHSKVRQKSETDIVVSEDLNGTVKFSSSLPYPNNLNSILAQRLEKWLQLMLTWHPRQRGTDPVYGPNGCFKALDDILNLKLAHVLNMVTGTIHTYPVTEDESLQSLKARIQEDTGIAEEDQELLQEAGLALIPDKPAAQCISDGKLNEGRTLDMDLVFLFDNSRVTYETQVSPRPQPESVSCILQEPKRNLPFFQLRRVWGQVWHSIQALKEDCSRLQQGQRAAMMNLLRNNSCLSKMKNSMASMSQQLKAKLDFFKTSIQIDLEKYNEQTEFGITSDKLQLAWREMEQAVELCGRVGGSFGPTALLRMRGQLTAAQLFLQENEVKHLVERMMALQTDIVDLQRSPMGRKQGGTLDDLEEQARELYRRLREKPRDQRTDGDSQEMVRLLLQAIQGFEKKVRVIYTQLSKTVVCKQKALELLPKVEEVVSLMNEDEKMVVRLQEKRQKELWNLLKIACSKVRGPVSGSPDSMNASRLSHPGQLMSQPCTAPDSEAVKKSEELVAEAHTLCTQLENALQDTMKEQDQSLRTKSSQRCMSGRCIVNVPVDFQSLDWSWLQTAEEEQNGLEQAS</sequence>
<dbReference type="SUPFAM" id="SSF56112">
    <property type="entry name" value="Protein kinase-like (PK-like)"/>
    <property type="match status" value="1"/>
</dbReference>
<dbReference type="SUPFAM" id="SSF54236">
    <property type="entry name" value="Ubiquitin-like"/>
    <property type="match status" value="1"/>
</dbReference>
<keyword evidence="16" id="KW-1185">Reference proteome</keyword>
<dbReference type="PANTHER" id="PTHR22969:SF7">
    <property type="entry name" value="INHIBITOR OF NUCLEAR FACTOR KAPPA-B KINASE SUBUNIT BETA"/>
    <property type="match status" value="1"/>
</dbReference>